<comment type="caution">
    <text evidence="1">The sequence shown here is derived from an EMBL/GenBank/DDBJ whole genome shotgun (WGS) entry which is preliminary data.</text>
</comment>
<evidence type="ECO:0000313" key="1">
    <source>
        <dbReference type="EMBL" id="MFC5849372.1"/>
    </source>
</evidence>
<accession>A0ABW1DL65</accession>
<gene>
    <name evidence="1" type="ORF">ACFPQ6_13750</name>
</gene>
<reference evidence="2" key="1">
    <citation type="journal article" date="2019" name="Int. J. Syst. Evol. Microbiol.">
        <title>The Global Catalogue of Microorganisms (GCM) 10K type strain sequencing project: providing services to taxonomists for standard genome sequencing and annotation.</title>
        <authorList>
            <consortium name="The Broad Institute Genomics Platform"/>
            <consortium name="The Broad Institute Genome Sequencing Center for Infectious Disease"/>
            <person name="Wu L."/>
            <person name="Ma J."/>
        </authorList>
    </citation>
    <scope>NUCLEOTIDE SEQUENCE [LARGE SCALE GENOMIC DNA]</scope>
    <source>
        <strain evidence="2">CGMCC 1.15053</strain>
    </source>
</reference>
<keyword evidence="2" id="KW-1185">Reference proteome</keyword>
<proteinExistence type="predicted"/>
<protein>
    <submittedName>
        <fullName evidence="1">Uncharacterized protein</fullName>
    </submittedName>
</protein>
<dbReference type="Proteomes" id="UP001595979">
    <property type="component" value="Unassembled WGS sequence"/>
</dbReference>
<name>A0ABW1DL65_9DEIO</name>
<dbReference type="RefSeq" id="WP_380050472.1">
    <property type="nucleotide sequence ID" value="NZ_JBHSOH010000020.1"/>
</dbReference>
<dbReference type="EMBL" id="JBHSOH010000020">
    <property type="protein sequence ID" value="MFC5849372.1"/>
    <property type="molecule type" value="Genomic_DNA"/>
</dbReference>
<evidence type="ECO:0000313" key="2">
    <source>
        <dbReference type="Proteomes" id="UP001595979"/>
    </source>
</evidence>
<organism evidence="1 2">
    <name type="scientific">Deinococcus petrolearius</name>
    <dbReference type="NCBI Taxonomy" id="1751295"/>
    <lineage>
        <taxon>Bacteria</taxon>
        <taxon>Thermotogati</taxon>
        <taxon>Deinococcota</taxon>
        <taxon>Deinococci</taxon>
        <taxon>Deinococcales</taxon>
        <taxon>Deinococcaceae</taxon>
        <taxon>Deinococcus</taxon>
    </lineage>
</organism>
<sequence length="569" mass="61443">MTHPTGQQAPSTLPFLSDHAGHKRRAALLRTYLAHHGIKLGQGHALEAVAALHRQKNWRTLNSRPDAPRLPGEAAERALGRRLHELGHAPSDALAQGAAALLHNPAMLLFDFSTLRFFQVCDPADLEGRELVVQFSNTEAAQVPPDHRHLLSQAAVENARAVHYLGAPSLGLYVDGVPLAPPGAVRILPMRGETYRHPSGLFMLGRNTLSPWPLLPLPERVGGDVLERLQQGHSLIWESGATVQLDGEDLLNDLGEPVPEWVDTDGTQVALWHEQLERALPGTSHYVVSHTVPDGPGGLPRAVRVSVRRGLSEVPEVDPLRGSSLVLDAYDPAVQAVAVALARQEATEGGRVFLANHPALVGSAGPQLAAGATLAPGGGGALLTFAGKLRPGELLVLYLGDAASEQAALRAAGQGARVVVVTGGSAGVQEWTRRLEEARAQRVERVDPDGRLRRRVQETANAFHQAVTARPWRDPDEIHQADLAYQEAVRTLRLAPEPGMPEDQMQPFRQIMRQAVVQASRGEPSLLPEDLAREVQALARQGETTEAILVWVWNRWASLPSADDGDRAS</sequence>